<dbReference type="OrthoDB" id="4727061at2"/>
<accession>A0A1Z4EH54</accession>
<evidence type="ECO:0000313" key="2">
    <source>
        <dbReference type="Proteomes" id="UP000217736"/>
    </source>
</evidence>
<organism evidence="1 2">
    <name type="scientific">Mycobacterium shigaense</name>
    <dbReference type="NCBI Taxonomy" id="722731"/>
    <lineage>
        <taxon>Bacteria</taxon>
        <taxon>Bacillati</taxon>
        <taxon>Actinomycetota</taxon>
        <taxon>Actinomycetes</taxon>
        <taxon>Mycobacteriales</taxon>
        <taxon>Mycobacteriaceae</taxon>
        <taxon>Mycobacterium</taxon>
        <taxon>Mycobacterium simiae complex</taxon>
    </lineage>
</organism>
<keyword evidence="2" id="KW-1185">Reference proteome</keyword>
<dbReference type="RefSeq" id="WP_096439452.1">
    <property type="nucleotide sequence ID" value="NZ_AP018164.1"/>
</dbReference>
<proteinExistence type="predicted"/>
<reference evidence="2" key="1">
    <citation type="submission" date="2017-06" db="EMBL/GenBank/DDBJ databases">
        <title>Complete Genome Sequence of Mycobacterium shigaense.</title>
        <authorList>
            <person name="Fukano H."/>
            <person name="Yoshida M."/>
            <person name="Kazumi Y."/>
            <person name="Ogura Y."/>
            <person name="Mitarai S."/>
            <person name="Hayashi T."/>
            <person name="Hoshino Y."/>
        </authorList>
    </citation>
    <scope>NUCLEOTIDE SEQUENCE [LARGE SCALE GENOMIC DNA]</scope>
    <source>
        <strain evidence="2">UN-152</strain>
    </source>
</reference>
<protein>
    <submittedName>
        <fullName evidence="1">Uncharacterized protein</fullName>
    </submittedName>
</protein>
<name>A0A1Z4EH54_9MYCO</name>
<dbReference type="Proteomes" id="UP000217736">
    <property type="component" value="Chromosome"/>
</dbReference>
<dbReference type="KEGG" id="mshg:MSG_02140"/>
<sequence length="159" mass="16675">MRKIFATSVTLATAAAVGLAAPTSAEPVSLDQSVGGMYTMHFPDGSFPDMTFKVTSCGIGCATVNFSNATGQAQYYADRWHVSFPPTPDAWRCADGSLHRGADHFSWSGATGAGEMVVVRTEAACGYSDHTSEPIAHHFNLTKSSSEAGQPGVLAPGTW</sequence>
<gene>
    <name evidence="1" type="ORF">MSG_02140</name>
</gene>
<dbReference type="EMBL" id="AP018164">
    <property type="protein sequence ID" value="BAX92289.1"/>
    <property type="molecule type" value="Genomic_DNA"/>
</dbReference>
<evidence type="ECO:0000313" key="1">
    <source>
        <dbReference type="EMBL" id="BAX92289.1"/>
    </source>
</evidence>
<dbReference type="AlphaFoldDB" id="A0A1Z4EH54"/>